<organism evidence="1 2">
    <name type="scientific">Helcococcus bovis</name>
    <dbReference type="NCBI Taxonomy" id="3153252"/>
    <lineage>
        <taxon>Bacteria</taxon>
        <taxon>Bacillati</taxon>
        <taxon>Bacillota</taxon>
        <taxon>Tissierellia</taxon>
        <taxon>Tissierellales</taxon>
        <taxon>Peptoniphilaceae</taxon>
        <taxon>Helcococcus</taxon>
    </lineage>
</organism>
<protein>
    <submittedName>
        <fullName evidence="1">TIGR02328 family protein</fullName>
    </submittedName>
</protein>
<comment type="caution">
    <text evidence="1">The sequence shown here is derived from an EMBL/GenBank/DDBJ whole genome shotgun (WGS) entry which is preliminary data.</text>
</comment>
<dbReference type="RefSeq" id="WP_408126624.1">
    <property type="nucleotide sequence ID" value="NZ_JBFNFH010000010.1"/>
</dbReference>
<reference evidence="1 2" key="1">
    <citation type="journal article" date="2024" name="Front. Microbiol.">
        <title>Pangenomic and biochemical analyses of Helcococcus ovis reveal widespread tetracycline resistance and a novel bacterial species, Helcococcus bovis.</title>
        <authorList>
            <person name="Cunha F."/>
            <person name="Zhai Y."/>
            <person name="Casaro S."/>
            <person name="Jones K.L."/>
            <person name="Hernandez M."/>
            <person name="Bisinotto R.S."/>
            <person name="Kariyawasam S."/>
            <person name="Brown M.B."/>
            <person name="Phillips A."/>
            <person name="Jeong K.C."/>
            <person name="Galvao K.N."/>
        </authorList>
    </citation>
    <scope>NUCLEOTIDE SEQUENCE [LARGE SCALE GENOMIC DNA]</scope>
    <source>
        <strain evidence="1 2">KG197</strain>
    </source>
</reference>
<accession>A0ABW9F7K2</accession>
<proteinExistence type="predicted"/>
<dbReference type="NCBIfam" id="TIGR02328">
    <property type="entry name" value="TIGR02328 family protein"/>
    <property type="match status" value="1"/>
</dbReference>
<dbReference type="Proteomes" id="UP001629536">
    <property type="component" value="Unassembled WGS sequence"/>
</dbReference>
<evidence type="ECO:0000313" key="1">
    <source>
        <dbReference type="EMBL" id="MFM1525015.1"/>
    </source>
</evidence>
<dbReference type="InterPro" id="IPR012650">
    <property type="entry name" value="CHP02328"/>
</dbReference>
<sequence length="120" mass="14670">MRLWHQDLICKLPRNQLLGQHREYCALRGNGWRIRHKTVDYVFNYSPYHLYSYHTLVMDEMEKRGYRVSIEWINKNYRGKKAPAYRELKEENVGKPIYSEHDKKYMQECIQNLNDKGIFI</sequence>
<gene>
    <name evidence="1" type="ORF">ABGF40_04940</name>
</gene>
<dbReference type="InterPro" id="IPR004260">
    <property type="entry name" value="Pyr-dimer_DNA_glycosylase"/>
</dbReference>
<name>A0ABW9F7K2_9FIRM</name>
<dbReference type="Pfam" id="PF03013">
    <property type="entry name" value="Pyr_excise"/>
    <property type="match status" value="1"/>
</dbReference>
<keyword evidence="2" id="KW-1185">Reference proteome</keyword>
<evidence type="ECO:0000313" key="2">
    <source>
        <dbReference type="Proteomes" id="UP001629536"/>
    </source>
</evidence>
<dbReference type="EMBL" id="JBFNFH010000010">
    <property type="protein sequence ID" value="MFM1525015.1"/>
    <property type="molecule type" value="Genomic_DNA"/>
</dbReference>